<gene>
    <name evidence="1" type="ORF">GRI42_05640</name>
</gene>
<dbReference type="RefSeq" id="WP_160607355.1">
    <property type="nucleotide sequence ID" value="NZ_WTYF01000004.1"/>
</dbReference>
<evidence type="ECO:0000313" key="1">
    <source>
        <dbReference type="EMBL" id="MXO50787.1"/>
    </source>
</evidence>
<organism evidence="1 2">
    <name type="scientific">Qipengyuania gaetbuli</name>
    <dbReference type="NCBI Taxonomy" id="266952"/>
    <lineage>
        <taxon>Bacteria</taxon>
        <taxon>Pseudomonadati</taxon>
        <taxon>Pseudomonadota</taxon>
        <taxon>Alphaproteobacteria</taxon>
        <taxon>Sphingomonadales</taxon>
        <taxon>Erythrobacteraceae</taxon>
        <taxon>Qipengyuania</taxon>
    </lineage>
</organism>
<dbReference type="OrthoDB" id="9850400at2"/>
<proteinExistence type="predicted"/>
<comment type="caution">
    <text evidence="1">The sequence shown here is derived from an EMBL/GenBank/DDBJ whole genome shotgun (WGS) entry which is preliminary data.</text>
</comment>
<sequence length="133" mass="14601">MGILVSALPFVAIGLTAAQADYSEQYEKIAVAVSSVQTCEQLGYTVDREGLVAWTKQAQQSAMARGLSEAEARARLEQAVNAQHAADFERFADAKRMEHSEELVSRNNRLWRSRCSGLAEEPSSEAYFTKAGD</sequence>
<protein>
    <submittedName>
        <fullName evidence="1">Uncharacterized protein</fullName>
    </submittedName>
</protein>
<dbReference type="Proteomes" id="UP000444185">
    <property type="component" value="Unassembled WGS sequence"/>
</dbReference>
<dbReference type="EMBL" id="WTYF01000004">
    <property type="protein sequence ID" value="MXO50787.1"/>
    <property type="molecule type" value="Genomic_DNA"/>
</dbReference>
<accession>A0A844Y015</accession>
<evidence type="ECO:0000313" key="2">
    <source>
        <dbReference type="Proteomes" id="UP000444185"/>
    </source>
</evidence>
<name>A0A844Y015_9SPHN</name>
<reference evidence="1 2" key="1">
    <citation type="submission" date="2019-12" db="EMBL/GenBank/DDBJ databases">
        <title>Genomic-based taxomic classification of the family Erythrobacteraceae.</title>
        <authorList>
            <person name="Xu L."/>
        </authorList>
    </citation>
    <scope>NUCLEOTIDE SEQUENCE [LARGE SCALE GENOMIC DNA]</scope>
    <source>
        <strain evidence="1 2">DSM 16225</strain>
    </source>
</reference>
<keyword evidence="2" id="KW-1185">Reference proteome</keyword>
<dbReference type="AlphaFoldDB" id="A0A844Y015"/>